<evidence type="ECO:0000256" key="1">
    <source>
        <dbReference type="SAM" id="MobiDB-lite"/>
    </source>
</evidence>
<feature type="region of interest" description="Disordered" evidence="1">
    <location>
        <begin position="260"/>
        <end position="342"/>
    </location>
</feature>
<feature type="compositionally biased region" description="Basic and acidic residues" evidence="1">
    <location>
        <begin position="290"/>
        <end position="306"/>
    </location>
</feature>
<dbReference type="EMBL" id="MT701594">
    <property type="protein sequence ID" value="QPB09682.1"/>
    <property type="molecule type" value="Genomic_DNA"/>
</dbReference>
<protein>
    <submittedName>
        <fullName evidence="2">Uncharacterized protein</fullName>
    </submittedName>
</protein>
<organism evidence="2 3">
    <name type="scientific">Streptomyces phage Spernnie</name>
    <dbReference type="NCBI Taxonomy" id="2767588"/>
    <lineage>
        <taxon>Viruses</taxon>
        <taxon>Duplodnaviria</taxon>
        <taxon>Heunggongvirae</taxon>
        <taxon>Uroviricota</taxon>
        <taxon>Caudoviricetes</taxon>
        <taxon>Arquatrovirinae</taxon>
        <taxon>Sentinelvirus</taxon>
        <taxon>Sentinelvirus spernnie</taxon>
    </lineage>
</organism>
<evidence type="ECO:0000313" key="3">
    <source>
        <dbReference type="Proteomes" id="UP000662797"/>
    </source>
</evidence>
<evidence type="ECO:0000313" key="2">
    <source>
        <dbReference type="EMBL" id="QPB09682.1"/>
    </source>
</evidence>
<feature type="region of interest" description="Disordered" evidence="1">
    <location>
        <begin position="78"/>
        <end position="120"/>
    </location>
</feature>
<name>A0A873WL27_9CAUD</name>
<proteinExistence type="predicted"/>
<sequence length="342" mass="37791">MRPALRPVVATDRTLRHLHADVKPCRSEHVSGRSQRRSPGLSGACWPVPSVAWREAASGQRARRARVARAAWAGVGWGVTPGTREPAPPRLTGRDRATVSGSSAPRERGQGDWDEGPTDVVRGPVRIGHGRLGVVVGNIDVDQRLLIDLDVALVAINDHSGREHLPALDQRRHQLQKRPAWFNREDGPHACRRCINVHDGDYGYLEVELQREVTSEHACGDVVPALIDDDELDDSRLGQHTTPERHAELVARMRIRPHTGKALNERSVGSHPPVEPTLGVGRTKRRPGAKHSDENADKGRDDDRPNVDVLPPLPRDHEHAWKLQHFRSSRSGLGQHGPWSGA</sequence>
<reference evidence="2" key="1">
    <citation type="submission" date="2020-07" db="EMBL/GenBank/DDBJ databases">
        <title>Complete genome sequence of Streptomyces phage Spernnie.</title>
        <authorList>
            <person name="Tate N.B."/>
            <person name="Melbern L."/>
            <person name="Clark J.D."/>
            <person name="Hernandez I."/>
            <person name="Liu M."/>
            <person name="Burrowes B.H."/>
        </authorList>
    </citation>
    <scope>NUCLEOTIDE SEQUENCE</scope>
</reference>
<accession>A0A873WL27</accession>
<dbReference type="Proteomes" id="UP000662797">
    <property type="component" value="Segment"/>
</dbReference>
<gene>
    <name evidence="2" type="ORF">CPT_Spernnie_078</name>
</gene>
<keyword evidence="3" id="KW-1185">Reference proteome</keyword>